<dbReference type="OrthoDB" id="270639at2759"/>
<sequence>MFALKSLRYLSIAHISRNHQRSLVEMMPLIRSFSQASNVSESMESFVDNTFTGYIPIKKIDFSYSTSSGPGGQNVNRIYTKHKNSISKEGDWIIRSDKTRHQMLNVADCLDKLRCFVAEATKPPKIEPSFETLEKIRQQREKAAQKRLQEKRHRSMMKADKRIEIY</sequence>
<evidence type="ECO:0000256" key="4">
    <source>
        <dbReference type="ARBA" id="ARBA00041531"/>
    </source>
</evidence>
<evidence type="ECO:0000256" key="5">
    <source>
        <dbReference type="SAM" id="MobiDB-lite"/>
    </source>
</evidence>
<reference evidence="8" key="3">
    <citation type="submission" date="2022-06" db="UniProtKB">
        <authorList>
            <consortium name="EnsemblMetazoa"/>
        </authorList>
    </citation>
    <scope>IDENTIFICATION</scope>
</reference>
<dbReference type="GO" id="GO:0004045">
    <property type="term" value="F:peptidyl-tRNA hydrolase activity"/>
    <property type="evidence" value="ECO:0007669"/>
    <property type="project" value="UniProtKB-EC"/>
</dbReference>
<dbReference type="PANTHER" id="PTHR11075">
    <property type="entry name" value="PEPTIDE CHAIN RELEASE FACTOR"/>
    <property type="match status" value="1"/>
</dbReference>
<dbReference type="PANTHER" id="PTHR11075:SF54">
    <property type="entry name" value="LARGE RIBOSOMAL SUBUNIT PROTEIN ML62"/>
    <property type="match status" value="1"/>
</dbReference>
<evidence type="ECO:0000313" key="9">
    <source>
        <dbReference type="Proteomes" id="UP000070412"/>
    </source>
</evidence>
<dbReference type="GO" id="GO:0070126">
    <property type="term" value="P:mitochondrial translational termination"/>
    <property type="evidence" value="ECO:0007669"/>
    <property type="project" value="TreeGrafter"/>
</dbReference>
<evidence type="ECO:0000256" key="1">
    <source>
        <dbReference type="ARBA" id="ARBA00013260"/>
    </source>
</evidence>
<keyword evidence="9" id="KW-1185">Reference proteome</keyword>
<proteinExistence type="inferred from homology"/>
<dbReference type="EC" id="3.1.1.29" evidence="1"/>
<dbReference type="SUPFAM" id="SSF110916">
    <property type="entry name" value="Peptidyl-tRNA hydrolase domain-like"/>
    <property type="match status" value="1"/>
</dbReference>
<keyword evidence="7" id="KW-0378">Hydrolase</keyword>
<gene>
    <name evidence="7" type="ORF">SSS_6536</name>
</gene>
<dbReference type="Pfam" id="PF00472">
    <property type="entry name" value="RF-1"/>
    <property type="match status" value="1"/>
</dbReference>
<evidence type="ECO:0000256" key="3">
    <source>
        <dbReference type="ARBA" id="ARBA00039441"/>
    </source>
</evidence>
<feature type="compositionally biased region" description="Basic and acidic residues" evidence="5">
    <location>
        <begin position="157"/>
        <end position="166"/>
    </location>
</feature>
<reference evidence="7" key="2">
    <citation type="submission" date="2020-01" db="EMBL/GenBank/DDBJ databases">
        <authorList>
            <person name="Korhonen P.K.K."/>
            <person name="Guangxu M.G."/>
            <person name="Wang T.W."/>
            <person name="Stroehlein A.J.S."/>
            <person name="Young N.D."/>
            <person name="Ang C.-S.A."/>
            <person name="Fernando D.W.F."/>
            <person name="Lu H.L."/>
            <person name="Taylor S.T."/>
            <person name="Ehtesham M.E.M."/>
            <person name="Najaraj S.H.N."/>
            <person name="Harsha G.H.G."/>
            <person name="Madugundu A.M."/>
            <person name="Renuse S.R."/>
            <person name="Holt D.H."/>
            <person name="Pandey A.P."/>
            <person name="Papenfuss A.P."/>
            <person name="Gasser R.B.G."/>
            <person name="Fischer K.F."/>
        </authorList>
    </citation>
    <scope>NUCLEOTIDE SEQUENCE</scope>
    <source>
        <strain evidence="7">SSS_KF_BRIS2020</strain>
    </source>
</reference>
<dbReference type="EnsemblMetazoa" id="SSS_6536s_mrna">
    <property type="protein sequence ID" value="KAF7489315.1"/>
    <property type="gene ID" value="SSS_6536"/>
</dbReference>
<evidence type="ECO:0000256" key="2">
    <source>
        <dbReference type="ARBA" id="ARBA00038225"/>
    </source>
</evidence>
<dbReference type="EMBL" id="WVUK01000065">
    <property type="protein sequence ID" value="KAF7489315.1"/>
    <property type="molecule type" value="Genomic_DNA"/>
</dbReference>
<feature type="region of interest" description="Disordered" evidence="5">
    <location>
        <begin position="147"/>
        <end position="166"/>
    </location>
</feature>
<dbReference type="InterPro" id="IPR052104">
    <property type="entry name" value="Mito_Release_Factor_mL62"/>
</dbReference>
<organism evidence="7">
    <name type="scientific">Sarcoptes scabiei</name>
    <name type="common">Itch mite</name>
    <name type="synonym">Acarus scabiei</name>
    <dbReference type="NCBI Taxonomy" id="52283"/>
    <lineage>
        <taxon>Eukaryota</taxon>
        <taxon>Metazoa</taxon>
        <taxon>Ecdysozoa</taxon>
        <taxon>Arthropoda</taxon>
        <taxon>Chelicerata</taxon>
        <taxon>Arachnida</taxon>
        <taxon>Acari</taxon>
        <taxon>Acariformes</taxon>
        <taxon>Sarcoptiformes</taxon>
        <taxon>Astigmata</taxon>
        <taxon>Psoroptidia</taxon>
        <taxon>Sarcoptoidea</taxon>
        <taxon>Sarcoptidae</taxon>
        <taxon>Sarcoptinae</taxon>
        <taxon>Sarcoptes</taxon>
    </lineage>
</organism>
<dbReference type="InterPro" id="IPR000352">
    <property type="entry name" value="Pep_chain_release_fac_I"/>
</dbReference>
<evidence type="ECO:0000259" key="6">
    <source>
        <dbReference type="Pfam" id="PF00472"/>
    </source>
</evidence>
<evidence type="ECO:0000313" key="7">
    <source>
        <dbReference type="EMBL" id="KAF7489315.1"/>
    </source>
</evidence>
<accession>A0A834VBB7</accession>
<dbReference type="Proteomes" id="UP000070412">
    <property type="component" value="Unassembled WGS sequence"/>
</dbReference>
<name>A0A834VBB7_SARSC</name>
<feature type="domain" description="Prokaryotic-type class I peptide chain release factors" evidence="6">
    <location>
        <begin position="55"/>
        <end position="159"/>
    </location>
</feature>
<dbReference type="AlphaFoldDB" id="A0A834VBB7"/>
<dbReference type="GO" id="GO:0005762">
    <property type="term" value="C:mitochondrial large ribosomal subunit"/>
    <property type="evidence" value="ECO:0007669"/>
    <property type="project" value="TreeGrafter"/>
</dbReference>
<dbReference type="GO" id="GO:0016150">
    <property type="term" value="F:translation release factor activity, codon nonspecific"/>
    <property type="evidence" value="ECO:0007669"/>
    <property type="project" value="TreeGrafter"/>
</dbReference>
<comment type="similarity">
    <text evidence="2">Belongs to the prokaryotic/mitochondrial release factor family. Mitochondrion-specific ribosomal protein mL62 subfamily.</text>
</comment>
<protein>
    <recommendedName>
        <fullName evidence="3">Large ribosomal subunit protein mL62</fullName>
        <ecNumber evidence="1">3.1.1.29</ecNumber>
    </recommendedName>
    <alternativeName>
        <fullName evidence="4">Peptidyl-tRNA hydrolase ICT1, mitochondrial</fullName>
    </alternativeName>
</protein>
<reference evidence="9" key="1">
    <citation type="journal article" date="2020" name="PLoS Negl. Trop. Dis.">
        <title>High-quality nuclear genome for Sarcoptes scabiei-A critical resource for a neglected parasite.</title>
        <authorList>
            <person name="Korhonen P.K."/>
            <person name="Gasser R.B."/>
            <person name="Ma G."/>
            <person name="Wang T."/>
            <person name="Stroehlein A.J."/>
            <person name="Young N.D."/>
            <person name="Ang C.S."/>
            <person name="Fernando D.D."/>
            <person name="Lu H.C."/>
            <person name="Taylor S."/>
            <person name="Reynolds S.L."/>
            <person name="Mofiz E."/>
            <person name="Najaraj S.H."/>
            <person name="Gowda H."/>
            <person name="Madugundu A."/>
            <person name="Renuse S."/>
            <person name="Holt D."/>
            <person name="Pandey A."/>
            <person name="Papenfuss A.T."/>
            <person name="Fischer K."/>
        </authorList>
    </citation>
    <scope>NUCLEOTIDE SEQUENCE [LARGE SCALE GENOMIC DNA]</scope>
</reference>
<dbReference type="Gene3D" id="3.30.160.20">
    <property type="match status" value="1"/>
</dbReference>
<evidence type="ECO:0000313" key="8">
    <source>
        <dbReference type="EnsemblMetazoa" id="KAF7489315.1"/>
    </source>
</evidence>